<name>A0ABQ9GX87_9NEOP</name>
<proteinExistence type="predicted"/>
<dbReference type="EMBL" id="JARBHB010000008">
    <property type="protein sequence ID" value="KAJ8876614.1"/>
    <property type="molecule type" value="Genomic_DNA"/>
</dbReference>
<organism evidence="1 2">
    <name type="scientific">Dryococelus australis</name>
    <dbReference type="NCBI Taxonomy" id="614101"/>
    <lineage>
        <taxon>Eukaryota</taxon>
        <taxon>Metazoa</taxon>
        <taxon>Ecdysozoa</taxon>
        <taxon>Arthropoda</taxon>
        <taxon>Hexapoda</taxon>
        <taxon>Insecta</taxon>
        <taxon>Pterygota</taxon>
        <taxon>Neoptera</taxon>
        <taxon>Polyneoptera</taxon>
        <taxon>Phasmatodea</taxon>
        <taxon>Verophasmatodea</taxon>
        <taxon>Anareolatae</taxon>
        <taxon>Phasmatidae</taxon>
        <taxon>Eurycanthinae</taxon>
        <taxon>Dryococelus</taxon>
    </lineage>
</organism>
<keyword evidence="2" id="KW-1185">Reference proteome</keyword>
<evidence type="ECO:0000313" key="2">
    <source>
        <dbReference type="Proteomes" id="UP001159363"/>
    </source>
</evidence>
<accession>A0ABQ9GX87</accession>
<sequence>MYDIYDGSDSLTQITGSVPIHLLRLHRFCSSFPQALLQMRTLTTTKLLLRGKKPLINIITGGNFSDVKIKRSYKVKPLAIMRRKHRSNALVLKLRDVSNENVSVDCKVVVDRGHLLNSLVWPRRSTFGQIHETYVTFIEKLFSLTATVVSDGYTMCTNKGEKPRERFAGRSYADIQIATNNVVDFVRIYHSKNGFIKLLVTYFRASVHRAIQCSEDAGTTIAGVALEHYAICGARVIATDKDMPVMSTARADEDTHIEVLHPSSGKNTGKIFNISAIQRDVGGMKNYILFCRTNAGSDATSAFFGKGKKKAWNIFTSNVSIQSTVDVFMHPNADKRDYSAEEKFTMSLYQGHASYATLDELKVYT</sequence>
<evidence type="ECO:0000313" key="1">
    <source>
        <dbReference type="EMBL" id="KAJ8876614.1"/>
    </source>
</evidence>
<gene>
    <name evidence="1" type="ORF">PR048_021059</name>
</gene>
<reference evidence="1 2" key="1">
    <citation type="submission" date="2023-02" db="EMBL/GenBank/DDBJ databases">
        <title>LHISI_Scaffold_Assembly.</title>
        <authorList>
            <person name="Stuart O.P."/>
            <person name="Cleave R."/>
            <person name="Magrath M.J.L."/>
            <person name="Mikheyev A.S."/>
        </authorList>
    </citation>
    <scope>NUCLEOTIDE SEQUENCE [LARGE SCALE GENOMIC DNA]</scope>
    <source>
        <strain evidence="1">Daus_M_001</strain>
        <tissue evidence="1">Leg muscle</tissue>
    </source>
</reference>
<protein>
    <submittedName>
        <fullName evidence="1">Uncharacterized protein</fullName>
    </submittedName>
</protein>
<dbReference type="Proteomes" id="UP001159363">
    <property type="component" value="Chromosome 7"/>
</dbReference>
<comment type="caution">
    <text evidence="1">The sequence shown here is derived from an EMBL/GenBank/DDBJ whole genome shotgun (WGS) entry which is preliminary data.</text>
</comment>